<evidence type="ECO:0000256" key="10">
    <source>
        <dbReference type="HAMAP-Rule" id="MF_00240"/>
    </source>
</evidence>
<evidence type="ECO:0000256" key="9">
    <source>
        <dbReference type="ARBA" id="ARBA00023186"/>
    </source>
</evidence>
<dbReference type="STRING" id="1452487.AVW16_07335"/>
<keyword evidence="5 10" id="KW-0813">Transport</keyword>
<keyword evidence="6 10" id="KW-0732">Signal</keyword>
<gene>
    <name evidence="10" type="primary">lolA</name>
    <name evidence="11" type="ORF">AVW16_07335</name>
</gene>
<dbReference type="RefSeq" id="WP_066610562.1">
    <property type="nucleotide sequence ID" value="NZ_LQQU01000011.1"/>
</dbReference>
<comment type="subcellular location">
    <subcellularLocation>
        <location evidence="1 10">Periplasm</location>
    </subcellularLocation>
</comment>
<dbReference type="CDD" id="cd16325">
    <property type="entry name" value="LolA"/>
    <property type="match status" value="1"/>
</dbReference>
<protein>
    <recommendedName>
        <fullName evidence="4 10">Outer-membrane lipoprotein carrier protein</fullName>
    </recommendedName>
</protein>
<comment type="function">
    <text evidence="10">Participates in the translocation of lipoproteins from the inner membrane to the outer membrane. Only forms a complex with a lipoprotein if the residue after the N-terminal Cys is not an aspartate (The Asp acts as a targeting signal to indicate that the lipoprotein should stay in the inner membrane).</text>
</comment>
<organism evidence="11 12">
    <name type="scientific">Crenobacter luteus</name>
    <dbReference type="NCBI Taxonomy" id="1452487"/>
    <lineage>
        <taxon>Bacteria</taxon>
        <taxon>Pseudomonadati</taxon>
        <taxon>Pseudomonadota</taxon>
        <taxon>Betaproteobacteria</taxon>
        <taxon>Neisseriales</taxon>
        <taxon>Neisseriaceae</taxon>
        <taxon>Crenobacter</taxon>
    </lineage>
</organism>
<proteinExistence type="inferred from homology"/>
<dbReference type="InterPro" id="IPR018323">
    <property type="entry name" value="OM_lipoprot_carrier_LolA_Pbac"/>
</dbReference>
<evidence type="ECO:0000313" key="12">
    <source>
        <dbReference type="Proteomes" id="UP000076625"/>
    </source>
</evidence>
<dbReference type="GO" id="GO:0044874">
    <property type="term" value="P:lipoprotein localization to outer membrane"/>
    <property type="evidence" value="ECO:0007669"/>
    <property type="project" value="UniProtKB-UniRule"/>
</dbReference>
<evidence type="ECO:0000256" key="2">
    <source>
        <dbReference type="ARBA" id="ARBA00007615"/>
    </source>
</evidence>
<comment type="subunit">
    <text evidence="3 10">Monomer.</text>
</comment>
<dbReference type="HAMAP" id="MF_00240">
    <property type="entry name" value="LolA"/>
    <property type="match status" value="1"/>
</dbReference>
<dbReference type="SUPFAM" id="SSF89392">
    <property type="entry name" value="Prokaryotic lipoproteins and lipoprotein localization factors"/>
    <property type="match status" value="1"/>
</dbReference>
<keyword evidence="12" id="KW-1185">Reference proteome</keyword>
<sequence precursor="true">MKKTLIALSLALSLPTLAHAAAVAQLKAFVASTKTLSANFTQTVTGGGRQETASGTLEISRPGKFRWSYGKPYQQLIVGDGKTLWVYDQELAQVTKKSLDAALGSSPAALLAGNNAIERDYSLRETGRQGGLEWLAASPKNKENGFAAIRMGFAANQLRQMELTDSFGNVTRIAFSNLKKNPAIAASQFRFTPPAGVDVMNGD</sequence>
<evidence type="ECO:0000256" key="5">
    <source>
        <dbReference type="ARBA" id="ARBA00022448"/>
    </source>
</evidence>
<dbReference type="NCBIfam" id="TIGR00547">
    <property type="entry name" value="lolA"/>
    <property type="match status" value="1"/>
</dbReference>
<evidence type="ECO:0000256" key="3">
    <source>
        <dbReference type="ARBA" id="ARBA00011245"/>
    </source>
</evidence>
<dbReference type="Pfam" id="PF03548">
    <property type="entry name" value="LolA"/>
    <property type="match status" value="1"/>
</dbReference>
<evidence type="ECO:0000256" key="6">
    <source>
        <dbReference type="ARBA" id="ARBA00022729"/>
    </source>
</evidence>
<dbReference type="Proteomes" id="UP000076625">
    <property type="component" value="Unassembled WGS sequence"/>
</dbReference>
<keyword evidence="11" id="KW-0449">Lipoprotein</keyword>
<dbReference type="InterPro" id="IPR029046">
    <property type="entry name" value="LolA/LolB/LppX"/>
</dbReference>
<accession>A0A161SIU2</accession>
<evidence type="ECO:0000256" key="4">
    <source>
        <dbReference type="ARBA" id="ARBA00014035"/>
    </source>
</evidence>
<dbReference type="Gene3D" id="2.50.20.10">
    <property type="entry name" value="Lipoprotein localisation LolA/LolB/LppX"/>
    <property type="match status" value="1"/>
</dbReference>
<reference evidence="12" key="1">
    <citation type="submission" date="2016-01" db="EMBL/GenBank/DDBJ databases">
        <title>Draft genome of Chromobacterium sp. F49.</title>
        <authorList>
            <person name="Hong K.W."/>
        </authorList>
    </citation>
    <scope>NUCLEOTIDE SEQUENCE [LARGE SCALE GENOMIC DNA]</scope>
    <source>
        <strain evidence="12">CN10</strain>
    </source>
</reference>
<dbReference type="AlphaFoldDB" id="A0A161SIU2"/>
<evidence type="ECO:0000256" key="1">
    <source>
        <dbReference type="ARBA" id="ARBA00004418"/>
    </source>
</evidence>
<keyword evidence="7 10" id="KW-0574">Periplasm</keyword>
<dbReference type="InterPro" id="IPR004564">
    <property type="entry name" value="OM_lipoprot_carrier_LolA-like"/>
</dbReference>
<name>A0A161SIU2_9NEIS</name>
<evidence type="ECO:0000313" key="11">
    <source>
        <dbReference type="EMBL" id="KZE33870.1"/>
    </source>
</evidence>
<dbReference type="PANTHER" id="PTHR35869:SF1">
    <property type="entry name" value="OUTER-MEMBRANE LIPOPROTEIN CARRIER PROTEIN"/>
    <property type="match status" value="1"/>
</dbReference>
<comment type="caution">
    <text evidence="11">The sequence shown here is derived from an EMBL/GenBank/DDBJ whole genome shotgun (WGS) entry which is preliminary data.</text>
</comment>
<comment type="similarity">
    <text evidence="2 10">Belongs to the LolA family.</text>
</comment>
<dbReference type="GO" id="GO:0042597">
    <property type="term" value="C:periplasmic space"/>
    <property type="evidence" value="ECO:0007669"/>
    <property type="project" value="UniProtKB-SubCell"/>
</dbReference>
<dbReference type="PANTHER" id="PTHR35869">
    <property type="entry name" value="OUTER-MEMBRANE LIPOPROTEIN CARRIER PROTEIN"/>
    <property type="match status" value="1"/>
</dbReference>
<feature type="chain" id="PRO_5009000948" description="Outer-membrane lipoprotein carrier protein" evidence="10">
    <location>
        <begin position="21"/>
        <end position="203"/>
    </location>
</feature>
<dbReference type="GO" id="GO:0042953">
    <property type="term" value="P:lipoprotein transport"/>
    <property type="evidence" value="ECO:0007669"/>
    <property type="project" value="InterPro"/>
</dbReference>
<feature type="signal peptide" evidence="10">
    <location>
        <begin position="1"/>
        <end position="20"/>
    </location>
</feature>
<dbReference type="EMBL" id="LQQU01000011">
    <property type="protein sequence ID" value="KZE33870.1"/>
    <property type="molecule type" value="Genomic_DNA"/>
</dbReference>
<evidence type="ECO:0000256" key="8">
    <source>
        <dbReference type="ARBA" id="ARBA00022927"/>
    </source>
</evidence>
<dbReference type="OrthoDB" id="9787361at2"/>
<keyword evidence="8 10" id="KW-0653">Protein transport</keyword>
<keyword evidence="9 10" id="KW-0143">Chaperone</keyword>
<evidence type="ECO:0000256" key="7">
    <source>
        <dbReference type="ARBA" id="ARBA00022764"/>
    </source>
</evidence>